<evidence type="ECO:0000256" key="1">
    <source>
        <dbReference type="SAM" id="Phobius"/>
    </source>
</evidence>
<keyword evidence="1" id="KW-0472">Membrane</keyword>
<feature type="domain" description="EamA" evidence="2">
    <location>
        <begin position="132"/>
        <end position="259"/>
    </location>
</feature>
<dbReference type="AlphaFoldDB" id="A0A9D1WLW4"/>
<dbReference type="InterPro" id="IPR000620">
    <property type="entry name" value="EamA_dom"/>
</dbReference>
<feature type="transmembrane region" description="Helical" evidence="1">
    <location>
        <begin position="54"/>
        <end position="72"/>
    </location>
</feature>
<evidence type="ECO:0000313" key="3">
    <source>
        <dbReference type="EMBL" id="HIX61242.1"/>
    </source>
</evidence>
<evidence type="ECO:0000313" key="4">
    <source>
        <dbReference type="Proteomes" id="UP000824248"/>
    </source>
</evidence>
<feature type="transmembrane region" description="Helical" evidence="1">
    <location>
        <begin position="78"/>
        <end position="98"/>
    </location>
</feature>
<feature type="transmembrane region" description="Helical" evidence="1">
    <location>
        <begin position="187"/>
        <end position="208"/>
    </location>
</feature>
<protein>
    <submittedName>
        <fullName evidence="3">DMT family transporter</fullName>
    </submittedName>
</protein>
<feature type="transmembrane region" description="Helical" evidence="1">
    <location>
        <begin position="24"/>
        <end position="42"/>
    </location>
</feature>
<dbReference type="InterPro" id="IPR037185">
    <property type="entry name" value="EmrE-like"/>
</dbReference>
<dbReference type="SUPFAM" id="SSF103481">
    <property type="entry name" value="Multidrug resistance efflux transporter EmrE"/>
    <property type="match status" value="1"/>
</dbReference>
<name>A0A9D1WLW4_9GAMM</name>
<organism evidence="3 4">
    <name type="scientific">Candidatus Halomonas stercoripullorum</name>
    <dbReference type="NCBI Taxonomy" id="2838617"/>
    <lineage>
        <taxon>Bacteria</taxon>
        <taxon>Pseudomonadati</taxon>
        <taxon>Pseudomonadota</taxon>
        <taxon>Gammaproteobacteria</taxon>
        <taxon>Oceanospirillales</taxon>
        <taxon>Halomonadaceae</taxon>
        <taxon>Halomonas</taxon>
    </lineage>
</organism>
<evidence type="ECO:0000259" key="2">
    <source>
        <dbReference type="Pfam" id="PF00892"/>
    </source>
</evidence>
<dbReference type="GO" id="GO:0016020">
    <property type="term" value="C:membrane"/>
    <property type="evidence" value="ECO:0007669"/>
    <property type="project" value="InterPro"/>
</dbReference>
<feature type="transmembrane region" description="Helical" evidence="1">
    <location>
        <begin position="105"/>
        <end position="122"/>
    </location>
</feature>
<proteinExistence type="predicted"/>
<reference evidence="3" key="2">
    <citation type="submission" date="2021-04" db="EMBL/GenBank/DDBJ databases">
        <authorList>
            <person name="Gilroy R."/>
        </authorList>
    </citation>
    <scope>NUCLEOTIDE SEQUENCE</scope>
    <source>
        <strain evidence="3">1193</strain>
    </source>
</reference>
<dbReference type="Pfam" id="PF00892">
    <property type="entry name" value="EamA"/>
    <property type="match status" value="1"/>
</dbReference>
<feature type="transmembrane region" description="Helical" evidence="1">
    <location>
        <begin position="215"/>
        <end position="236"/>
    </location>
</feature>
<reference evidence="3" key="1">
    <citation type="journal article" date="2021" name="PeerJ">
        <title>Extensive microbial diversity within the chicken gut microbiome revealed by metagenomics and culture.</title>
        <authorList>
            <person name="Gilroy R."/>
            <person name="Ravi A."/>
            <person name="Getino M."/>
            <person name="Pursley I."/>
            <person name="Horton D.L."/>
            <person name="Alikhan N.F."/>
            <person name="Baker D."/>
            <person name="Gharbi K."/>
            <person name="Hall N."/>
            <person name="Watson M."/>
            <person name="Adriaenssens E.M."/>
            <person name="Foster-Nyarko E."/>
            <person name="Jarju S."/>
            <person name="Secka A."/>
            <person name="Antonio M."/>
            <person name="Oren A."/>
            <person name="Chaudhuri R.R."/>
            <person name="La Ragione R."/>
            <person name="Hildebrand F."/>
            <person name="Pallen M.J."/>
        </authorList>
    </citation>
    <scope>NUCLEOTIDE SEQUENCE</scope>
    <source>
        <strain evidence="3">1193</strain>
    </source>
</reference>
<accession>A0A9D1WLW4</accession>
<feature type="transmembrane region" description="Helical" evidence="1">
    <location>
        <begin position="155"/>
        <end position="175"/>
    </location>
</feature>
<sequence length="280" mass="29485">MLAFAANSLLTRMALEETFIDPATFTTVRLVSGALMLALIIGWSGKRPGTSTQALLSAALLFIYAVAFSFAYRGMETGAGALVLFASAQLLMLGFGYARGERTHFLGIALALGGLIIFLAPSDTAPPLNYSLLMLVAGLAWGGFSLVGRAGGSPVLGTANSFILAVPLALLLLWWQRDALVFDAVGLMYAALAGSVTSALGYVVWYWVRVRMATISAGTVQLSVPVLSAVLGLLILDEALSARSAVAASIVLLGIALTTRATRVRVPLARHTQRLRRGRS</sequence>
<gene>
    <name evidence="3" type="ORF">H9854_03270</name>
</gene>
<dbReference type="Proteomes" id="UP000824248">
    <property type="component" value="Unassembled WGS sequence"/>
</dbReference>
<dbReference type="EMBL" id="DXFC01000094">
    <property type="protein sequence ID" value="HIX61242.1"/>
    <property type="molecule type" value="Genomic_DNA"/>
</dbReference>
<comment type="caution">
    <text evidence="3">The sequence shown here is derived from an EMBL/GenBank/DDBJ whole genome shotgun (WGS) entry which is preliminary data.</text>
</comment>
<keyword evidence="1" id="KW-0812">Transmembrane</keyword>
<keyword evidence="1" id="KW-1133">Transmembrane helix</keyword>
<feature type="transmembrane region" description="Helical" evidence="1">
    <location>
        <begin position="128"/>
        <end position="148"/>
    </location>
</feature>
<feature type="transmembrane region" description="Helical" evidence="1">
    <location>
        <begin position="242"/>
        <end position="261"/>
    </location>
</feature>